<dbReference type="SMART" id="SM00175">
    <property type="entry name" value="RAB"/>
    <property type="match status" value="1"/>
</dbReference>
<dbReference type="SMART" id="SM00173">
    <property type="entry name" value="RAS"/>
    <property type="match status" value="1"/>
</dbReference>
<evidence type="ECO:0000256" key="1">
    <source>
        <dbReference type="ARBA" id="ARBA00004370"/>
    </source>
</evidence>
<name>A0A158RBW9_THECL</name>
<accession>A0A158RBW9</accession>
<dbReference type="PANTHER" id="PTHR10736">
    <property type="entry name" value="BESTROPHIN"/>
    <property type="match status" value="1"/>
</dbReference>
<feature type="transmembrane region" description="Helical" evidence="6">
    <location>
        <begin position="465"/>
        <end position="489"/>
    </location>
</feature>
<dbReference type="InterPro" id="IPR021134">
    <property type="entry name" value="Bestrophin-like"/>
</dbReference>
<reference evidence="9" key="1">
    <citation type="submission" date="2016-04" db="UniProtKB">
        <authorList>
            <consortium name="WormBaseParasite"/>
        </authorList>
    </citation>
    <scope>IDENTIFICATION</scope>
</reference>
<dbReference type="EMBL" id="UYYF01004367">
    <property type="protein sequence ID" value="VDN03125.1"/>
    <property type="molecule type" value="Genomic_DNA"/>
</dbReference>
<dbReference type="InterPro" id="IPR000615">
    <property type="entry name" value="Bestrophin"/>
</dbReference>
<comment type="function">
    <text evidence="6">Forms chloride channels.</text>
</comment>
<dbReference type="GO" id="GO:0005525">
    <property type="term" value="F:GTP binding"/>
    <property type="evidence" value="ECO:0007669"/>
    <property type="project" value="InterPro"/>
</dbReference>
<keyword evidence="4 6" id="KW-0472">Membrane</keyword>
<feature type="transmembrane region" description="Helical" evidence="6">
    <location>
        <begin position="315"/>
        <end position="334"/>
    </location>
</feature>
<proteinExistence type="inferred from homology"/>
<feature type="transmembrane region" description="Helical" evidence="6">
    <location>
        <begin position="512"/>
        <end position="531"/>
    </location>
</feature>
<keyword evidence="6" id="KW-0869">Chloride channel</keyword>
<keyword evidence="2 6" id="KW-0812">Transmembrane</keyword>
<dbReference type="InterPro" id="IPR027417">
    <property type="entry name" value="P-loop_NTPase"/>
</dbReference>
<keyword evidence="6" id="KW-0407">Ion channel</keyword>
<keyword evidence="6" id="KW-0406">Ion transport</keyword>
<evidence type="ECO:0000256" key="4">
    <source>
        <dbReference type="ARBA" id="ARBA00023136"/>
    </source>
</evidence>
<sequence>MKKSKSKKLTSQSVNTTRFPAFERLSRERSSTSTVTSSQHTLVLLGASRVGKTTLASQFLWNEFIKEYRPTVEEFNWIEYINDDGNEKLLQVIDTSGSHDFLAMRHLYAKLGDVFIVVFAADDPISFDEAKGIVQEIRERNNKRAPIFLVANKIDLYNSEELWASKEFRTYAIKNKLHFAAISAKNTAQVTDTFRRVLGEIGNFHPSEMKKRRQSMPNARNNGGVEVNDIKRLARRHVVATMTISYTGNFCRLLIRWKGSLWRLVWKELLIFLILYYFIRLFYYHVLPLFDQDNPEKYKNEFERIAIMFDQYTKLIPLTFLLGFYVSNVVIRWWKQFECLPWPEDLLSLLCMIIPNNDEKSQLRRHTIARYVNLSAALVYREISSKIRRRFPALSDLVESGLLTDSELKSLTETAQEIKNVRWMTPLHWVQQIVTDEITDNAPNAALVNQFIQELKTYRIAFRKLFSYDWICVPLVYTQVAALATYAHFGFCLLGRQYLDPSKNYKNYEVDLIIPIFTIVQFLFFVGWFKVGQDLMRPFGMDDDDFELDYIFERNVTTSFAIVDRLQILHYEPITRDKLWTLDSSGTISMPRTGVADRYKQRKPLRYIPSYKAGENLDTEGGLMKCIAWRKKWHGYE</sequence>
<comment type="similarity">
    <text evidence="5 6">Belongs to the anion channel-forming bestrophin (TC 1.A.46) family. Calcium-sensitive chloride channel subfamily.</text>
</comment>
<evidence type="ECO:0000256" key="2">
    <source>
        <dbReference type="ARBA" id="ARBA00022692"/>
    </source>
</evidence>
<dbReference type="GO" id="GO:0034707">
    <property type="term" value="C:chloride channel complex"/>
    <property type="evidence" value="ECO:0007669"/>
    <property type="project" value="UniProtKB-KW"/>
</dbReference>
<dbReference type="InterPro" id="IPR001806">
    <property type="entry name" value="Small_GTPase"/>
</dbReference>
<dbReference type="SMART" id="SM00174">
    <property type="entry name" value="RHO"/>
    <property type="match status" value="1"/>
</dbReference>
<dbReference type="AlphaFoldDB" id="A0A158RBW9"/>
<reference evidence="7 8" key="2">
    <citation type="submission" date="2018-11" db="EMBL/GenBank/DDBJ databases">
        <authorList>
            <consortium name="Pathogen Informatics"/>
        </authorList>
    </citation>
    <scope>NUCLEOTIDE SEQUENCE [LARGE SCALE GENOMIC DNA]</scope>
</reference>
<feature type="transmembrane region" description="Helical" evidence="6">
    <location>
        <begin position="264"/>
        <end position="283"/>
    </location>
</feature>
<dbReference type="PANTHER" id="PTHR10736:SF28">
    <property type="entry name" value="BESTROPHIN HOMOLOG 13"/>
    <property type="match status" value="1"/>
</dbReference>
<dbReference type="InterPro" id="IPR005225">
    <property type="entry name" value="Small_GTP-bd"/>
</dbReference>
<keyword evidence="6" id="KW-1003">Cell membrane</keyword>
<dbReference type="Pfam" id="PF00071">
    <property type="entry name" value="Ras"/>
    <property type="match status" value="1"/>
</dbReference>
<dbReference type="Gene3D" id="3.40.50.300">
    <property type="entry name" value="P-loop containing nucleotide triphosphate hydrolases"/>
    <property type="match status" value="1"/>
</dbReference>
<dbReference type="Proteomes" id="UP000276776">
    <property type="component" value="Unassembled WGS sequence"/>
</dbReference>
<dbReference type="WBParaSite" id="TCLT_0000584501-mRNA-1">
    <property type="protein sequence ID" value="TCLT_0000584501-mRNA-1"/>
    <property type="gene ID" value="TCLT_0000584501"/>
</dbReference>
<dbReference type="GO" id="GO:0005886">
    <property type="term" value="C:plasma membrane"/>
    <property type="evidence" value="ECO:0007669"/>
    <property type="project" value="UniProtKB-SubCell"/>
</dbReference>
<dbReference type="PROSITE" id="PS51419">
    <property type="entry name" value="RAB"/>
    <property type="match status" value="1"/>
</dbReference>
<dbReference type="SUPFAM" id="SSF52540">
    <property type="entry name" value="P-loop containing nucleoside triphosphate hydrolases"/>
    <property type="match status" value="1"/>
</dbReference>
<evidence type="ECO:0000256" key="6">
    <source>
        <dbReference type="RuleBase" id="RU363126"/>
    </source>
</evidence>
<comment type="subcellular location">
    <subcellularLocation>
        <location evidence="6">Cell membrane</location>
        <topology evidence="6">Multi-pass membrane protein</topology>
    </subcellularLocation>
    <subcellularLocation>
        <location evidence="1">Membrane</location>
    </subcellularLocation>
</comment>
<dbReference type="NCBIfam" id="TIGR00231">
    <property type="entry name" value="small_GTP"/>
    <property type="match status" value="1"/>
</dbReference>
<evidence type="ECO:0000313" key="7">
    <source>
        <dbReference type="EMBL" id="VDN03125.1"/>
    </source>
</evidence>
<evidence type="ECO:0000256" key="5">
    <source>
        <dbReference type="ARBA" id="ARBA00034769"/>
    </source>
</evidence>
<dbReference type="GO" id="GO:0003924">
    <property type="term" value="F:GTPase activity"/>
    <property type="evidence" value="ECO:0007669"/>
    <property type="project" value="InterPro"/>
</dbReference>
<keyword evidence="8" id="KW-1185">Reference proteome</keyword>
<dbReference type="PROSITE" id="PS51421">
    <property type="entry name" value="RAS"/>
    <property type="match status" value="1"/>
</dbReference>
<dbReference type="OrthoDB" id="201595at2759"/>
<keyword evidence="3 6" id="KW-1133">Transmembrane helix</keyword>
<dbReference type="Pfam" id="PF01062">
    <property type="entry name" value="Bestrophin"/>
    <property type="match status" value="1"/>
</dbReference>
<organism evidence="9">
    <name type="scientific">Thelazia callipaeda</name>
    <name type="common">Oriental eyeworm</name>
    <name type="synonym">Parasitic nematode</name>
    <dbReference type="NCBI Taxonomy" id="103827"/>
    <lineage>
        <taxon>Eukaryota</taxon>
        <taxon>Metazoa</taxon>
        <taxon>Ecdysozoa</taxon>
        <taxon>Nematoda</taxon>
        <taxon>Chromadorea</taxon>
        <taxon>Rhabditida</taxon>
        <taxon>Spirurina</taxon>
        <taxon>Spiruromorpha</taxon>
        <taxon>Thelazioidea</taxon>
        <taxon>Thelaziidae</taxon>
        <taxon>Thelazia</taxon>
    </lineage>
</organism>
<dbReference type="GO" id="GO:0005254">
    <property type="term" value="F:chloride channel activity"/>
    <property type="evidence" value="ECO:0007669"/>
    <property type="project" value="UniProtKB-KW"/>
</dbReference>
<dbReference type="PRINTS" id="PR00449">
    <property type="entry name" value="RASTRNSFRMNG"/>
</dbReference>
<gene>
    <name evidence="7" type="ORF">TCLT_LOCUS5834</name>
</gene>
<keyword evidence="6" id="KW-0813">Transport</keyword>
<evidence type="ECO:0000313" key="9">
    <source>
        <dbReference type="WBParaSite" id="TCLT_0000584501-mRNA-1"/>
    </source>
</evidence>
<evidence type="ECO:0000256" key="3">
    <source>
        <dbReference type="ARBA" id="ARBA00022989"/>
    </source>
</evidence>
<evidence type="ECO:0000313" key="8">
    <source>
        <dbReference type="Proteomes" id="UP000276776"/>
    </source>
</evidence>
<protein>
    <recommendedName>
        <fullName evidence="6">Bestrophin homolog</fullName>
    </recommendedName>
</protein>
<keyword evidence="6" id="KW-0868">Chloride</keyword>